<sequence length="327" mass="33377">MRAITISRFGEVDVLETADLPVPDPGPGQVSIDVSHAAVGLADILMRRGEFGGAPPIVPGLEVAGTVREVGAGVHHLRVGQPVVTLSRPTAGGYAEVSVADAAITIPLDAVDPRLDAAEAVAVVPNTTTALLSLELVGNVGPGSQVLIHGAAGALSGITAQVARHLGAAQVLGTVRSSRRAAEAERYGYDLVVSSNGFRSALSDAGIDSVDIVVDPVGGRLRAESLEVLAPLGRLLAVGNASGEDDVRVGANELWLSNRAVLGFNVGGLLMQDPTAAEVAARRAIEWAAAGTVSMPHTTLPLAQAAEAHRLLESGDCEGRIVLTVPN</sequence>
<name>A0A076EU18_RHOOP</name>
<proteinExistence type="predicted"/>
<dbReference type="EMBL" id="CP008947">
    <property type="protein sequence ID" value="AII09635.1"/>
    <property type="molecule type" value="Genomic_DNA"/>
</dbReference>
<dbReference type="Gene3D" id="3.40.50.720">
    <property type="entry name" value="NAD(P)-binding Rossmann-like Domain"/>
    <property type="match status" value="1"/>
</dbReference>
<dbReference type="InterPro" id="IPR013154">
    <property type="entry name" value="ADH-like_N"/>
</dbReference>
<protein>
    <submittedName>
        <fullName evidence="2">NADH:quinone reductase</fullName>
    </submittedName>
</protein>
<dbReference type="Pfam" id="PF08240">
    <property type="entry name" value="ADH_N"/>
    <property type="match status" value="1"/>
</dbReference>
<dbReference type="AlphaFoldDB" id="A0A076EU18"/>
<dbReference type="InterPro" id="IPR011032">
    <property type="entry name" value="GroES-like_sf"/>
</dbReference>
<dbReference type="Gene3D" id="3.90.180.10">
    <property type="entry name" value="Medium-chain alcohol dehydrogenases, catalytic domain"/>
    <property type="match status" value="1"/>
</dbReference>
<gene>
    <name evidence="2" type="ORF">EP51_35330</name>
</gene>
<dbReference type="InterPro" id="IPR051397">
    <property type="entry name" value="Zn-ADH-like_protein"/>
</dbReference>
<accession>A0A076EU18</accession>
<dbReference type="GO" id="GO:0016491">
    <property type="term" value="F:oxidoreductase activity"/>
    <property type="evidence" value="ECO:0007669"/>
    <property type="project" value="InterPro"/>
</dbReference>
<feature type="domain" description="Enoyl reductase (ER)" evidence="1">
    <location>
        <begin position="10"/>
        <end position="323"/>
    </location>
</feature>
<dbReference type="Pfam" id="PF00107">
    <property type="entry name" value="ADH_zinc_N"/>
    <property type="match status" value="1"/>
</dbReference>
<dbReference type="RefSeq" id="WP_128641815.1">
    <property type="nucleotide sequence ID" value="NZ_CP008947.1"/>
</dbReference>
<evidence type="ECO:0000313" key="3">
    <source>
        <dbReference type="Proteomes" id="UP000028488"/>
    </source>
</evidence>
<dbReference type="InterPro" id="IPR036291">
    <property type="entry name" value="NAD(P)-bd_dom_sf"/>
</dbReference>
<organism evidence="2 3">
    <name type="scientific">Rhodococcus opacus</name>
    <name type="common">Nocardia opaca</name>
    <dbReference type="NCBI Taxonomy" id="37919"/>
    <lineage>
        <taxon>Bacteria</taxon>
        <taxon>Bacillati</taxon>
        <taxon>Actinomycetota</taxon>
        <taxon>Actinomycetes</taxon>
        <taxon>Mycobacteriales</taxon>
        <taxon>Nocardiaceae</taxon>
        <taxon>Rhodococcus</taxon>
    </lineage>
</organism>
<dbReference type="SMART" id="SM00829">
    <property type="entry name" value="PKS_ER"/>
    <property type="match status" value="1"/>
</dbReference>
<evidence type="ECO:0000313" key="2">
    <source>
        <dbReference type="EMBL" id="AII09635.1"/>
    </source>
</evidence>
<dbReference type="Proteomes" id="UP000028488">
    <property type="component" value="Chromosome"/>
</dbReference>
<reference evidence="2 3" key="1">
    <citation type="submission" date="2014-07" db="EMBL/GenBank/DDBJ databases">
        <title>Genome Sequence of Rhodococcus opacus Strain R7, a Biodegrader of Mono- and Polycyclic Aromatic Hydrocarbons.</title>
        <authorList>
            <person name="Di Gennaro P."/>
            <person name="Zampolli J."/>
            <person name="Presti I."/>
            <person name="Cappelletti M."/>
            <person name="D'Ursi P."/>
            <person name="Orro A."/>
            <person name="Mezzelani A."/>
            <person name="Milanesi L."/>
        </authorList>
    </citation>
    <scope>NUCLEOTIDE SEQUENCE [LARGE SCALE GENOMIC DNA]</scope>
    <source>
        <strain evidence="2 3">R7</strain>
    </source>
</reference>
<dbReference type="InterPro" id="IPR013149">
    <property type="entry name" value="ADH-like_C"/>
</dbReference>
<dbReference type="SUPFAM" id="SSF51735">
    <property type="entry name" value="NAD(P)-binding Rossmann-fold domains"/>
    <property type="match status" value="1"/>
</dbReference>
<evidence type="ECO:0000259" key="1">
    <source>
        <dbReference type="SMART" id="SM00829"/>
    </source>
</evidence>
<dbReference type="SUPFAM" id="SSF50129">
    <property type="entry name" value="GroES-like"/>
    <property type="match status" value="1"/>
</dbReference>
<dbReference type="PANTHER" id="PTHR43677">
    <property type="entry name" value="SHORT-CHAIN DEHYDROGENASE/REDUCTASE"/>
    <property type="match status" value="1"/>
</dbReference>
<dbReference type="InterPro" id="IPR020843">
    <property type="entry name" value="ER"/>
</dbReference>
<dbReference type="eggNOG" id="COG0604">
    <property type="taxonomic scope" value="Bacteria"/>
</dbReference>
<dbReference type="PANTHER" id="PTHR43677:SF4">
    <property type="entry name" value="QUINONE OXIDOREDUCTASE-LIKE PROTEIN 2"/>
    <property type="match status" value="1"/>
</dbReference>